<organism evidence="8 9">
    <name type="scientific">Methylocystis rosea</name>
    <dbReference type="NCBI Taxonomy" id="173366"/>
    <lineage>
        <taxon>Bacteria</taxon>
        <taxon>Pseudomonadati</taxon>
        <taxon>Pseudomonadota</taxon>
        <taxon>Alphaproteobacteria</taxon>
        <taxon>Hyphomicrobiales</taxon>
        <taxon>Methylocystaceae</taxon>
        <taxon>Methylocystis</taxon>
    </lineage>
</organism>
<name>A0A3G8MBL1_9HYPH</name>
<dbReference type="KEGG" id="mros:EHO51_16355"/>
<feature type="binding site" evidence="7">
    <location>
        <position position="190"/>
    </location>
    <ligand>
        <name>S-adenosyl-L-methionine</name>
        <dbReference type="ChEBI" id="CHEBI:59789"/>
    </ligand>
</feature>
<dbReference type="InterPro" id="IPR029063">
    <property type="entry name" value="SAM-dependent_MTases_sf"/>
</dbReference>
<proteinExistence type="inferred from homology"/>
<dbReference type="AlphaFoldDB" id="A0A3G8MBL1"/>
<evidence type="ECO:0000256" key="3">
    <source>
        <dbReference type="ARBA" id="ARBA00022603"/>
    </source>
</evidence>
<dbReference type="InterPro" id="IPR023095">
    <property type="entry name" value="Ade_MeTrfase_dom_2"/>
</dbReference>
<sequence length="270" mass="30647">MDDLSDWREVAPVSPAAGWIGGKKQLAKRLCALIEATPHRVYAEPFVGMGGVFFRRRKAARVETINDADRDVANFFRILQRHYQQFMDTLKWQVASRSDFERLAEQPPELLTDLERAARFLYLQKLTFGGKVRGKSFGMDTHGPARFDLNRLGGVLEAVHERLGGVTIDCLDWREFIARWDRPETLFYVDPPYYGTEGYYRAPFPRADHEALAAILRGIKGRFVLTMNDSKETRAIYRETGGRIDRAELTYTAAGGSGAKRAAEIIVRGL</sequence>
<dbReference type="PIRSF" id="PIRSF000398">
    <property type="entry name" value="M_m6A_EcoRV"/>
    <property type="match status" value="1"/>
</dbReference>
<dbReference type="Gene3D" id="1.10.1020.10">
    <property type="entry name" value="Adenine-specific Methyltransferase, Domain 2"/>
    <property type="match status" value="1"/>
</dbReference>
<dbReference type="GO" id="GO:0032259">
    <property type="term" value="P:methylation"/>
    <property type="evidence" value="ECO:0007669"/>
    <property type="project" value="UniProtKB-KW"/>
</dbReference>
<dbReference type="EC" id="2.1.1.72" evidence="2"/>
<evidence type="ECO:0000313" key="8">
    <source>
        <dbReference type="EMBL" id="AZG78178.1"/>
    </source>
</evidence>
<comment type="catalytic activity">
    <reaction evidence="6">
        <text>a 2'-deoxyadenosine in DNA + S-adenosyl-L-methionine = an N(6)-methyl-2'-deoxyadenosine in DNA + S-adenosyl-L-homocysteine + H(+)</text>
        <dbReference type="Rhea" id="RHEA:15197"/>
        <dbReference type="Rhea" id="RHEA-COMP:12418"/>
        <dbReference type="Rhea" id="RHEA-COMP:12419"/>
        <dbReference type="ChEBI" id="CHEBI:15378"/>
        <dbReference type="ChEBI" id="CHEBI:57856"/>
        <dbReference type="ChEBI" id="CHEBI:59789"/>
        <dbReference type="ChEBI" id="CHEBI:90615"/>
        <dbReference type="ChEBI" id="CHEBI:90616"/>
        <dbReference type="EC" id="2.1.1.72"/>
    </reaction>
</comment>
<dbReference type="SUPFAM" id="SSF53335">
    <property type="entry name" value="S-adenosyl-L-methionine-dependent methyltransferases"/>
    <property type="match status" value="1"/>
</dbReference>
<feature type="binding site" evidence="7">
    <location>
        <position position="23"/>
    </location>
    <ligand>
        <name>S-adenosyl-L-methionine</name>
        <dbReference type="ChEBI" id="CHEBI:59789"/>
    </ligand>
</feature>
<dbReference type="GO" id="GO:0043565">
    <property type="term" value="F:sequence-specific DNA binding"/>
    <property type="evidence" value="ECO:0007669"/>
    <property type="project" value="TreeGrafter"/>
</dbReference>
<dbReference type="REBASE" id="283475">
    <property type="entry name" value="M.MroGW6ORF16355P"/>
</dbReference>
<dbReference type="InterPro" id="IPR012327">
    <property type="entry name" value="MeTrfase_D12"/>
</dbReference>
<dbReference type="Pfam" id="PF02086">
    <property type="entry name" value="MethyltransfD12"/>
    <property type="match status" value="1"/>
</dbReference>
<evidence type="ECO:0000256" key="5">
    <source>
        <dbReference type="ARBA" id="ARBA00022691"/>
    </source>
</evidence>
<evidence type="ECO:0000256" key="7">
    <source>
        <dbReference type="PIRSR" id="PIRSR000398-1"/>
    </source>
</evidence>
<dbReference type="EMBL" id="CP034086">
    <property type="protein sequence ID" value="AZG78178.1"/>
    <property type="molecule type" value="Genomic_DNA"/>
</dbReference>
<feature type="binding site" evidence="7">
    <location>
        <position position="19"/>
    </location>
    <ligand>
        <name>S-adenosyl-L-methionine</name>
        <dbReference type="ChEBI" id="CHEBI:59789"/>
    </ligand>
</feature>
<evidence type="ECO:0000256" key="6">
    <source>
        <dbReference type="ARBA" id="ARBA00047942"/>
    </source>
</evidence>
<keyword evidence="3 8" id="KW-0489">Methyltransferase</keyword>
<dbReference type="PANTHER" id="PTHR30481">
    <property type="entry name" value="DNA ADENINE METHYLASE"/>
    <property type="match status" value="1"/>
</dbReference>
<dbReference type="InterPro" id="IPR012263">
    <property type="entry name" value="M_m6A_EcoRV"/>
</dbReference>
<dbReference type="PANTHER" id="PTHR30481:SF4">
    <property type="entry name" value="SITE-SPECIFIC DNA-METHYLTRANSFERASE (ADENINE-SPECIFIC)"/>
    <property type="match status" value="1"/>
</dbReference>
<evidence type="ECO:0000313" key="9">
    <source>
        <dbReference type="Proteomes" id="UP000273982"/>
    </source>
</evidence>
<gene>
    <name evidence="8" type="ORF">EHO51_16355</name>
</gene>
<dbReference type="GO" id="GO:0006298">
    <property type="term" value="P:mismatch repair"/>
    <property type="evidence" value="ECO:0007669"/>
    <property type="project" value="TreeGrafter"/>
</dbReference>
<dbReference type="GO" id="GO:0009007">
    <property type="term" value="F:site-specific DNA-methyltransferase (adenine-specific) activity"/>
    <property type="evidence" value="ECO:0007669"/>
    <property type="project" value="UniProtKB-EC"/>
</dbReference>
<dbReference type="RefSeq" id="WP_124739769.1">
    <property type="nucleotide sequence ID" value="NZ_CP034086.1"/>
</dbReference>
<evidence type="ECO:0000256" key="1">
    <source>
        <dbReference type="ARBA" id="ARBA00006594"/>
    </source>
</evidence>
<dbReference type="Proteomes" id="UP000273982">
    <property type="component" value="Chromosome"/>
</dbReference>
<dbReference type="GO" id="GO:1904047">
    <property type="term" value="F:S-adenosyl-L-methionine binding"/>
    <property type="evidence" value="ECO:0007669"/>
    <property type="project" value="TreeGrafter"/>
</dbReference>
<feature type="binding site" evidence="7">
    <location>
        <position position="67"/>
    </location>
    <ligand>
        <name>S-adenosyl-L-methionine</name>
        <dbReference type="ChEBI" id="CHEBI:59789"/>
    </ligand>
</feature>
<keyword evidence="5" id="KW-0949">S-adenosyl-L-methionine</keyword>
<evidence type="ECO:0000256" key="2">
    <source>
        <dbReference type="ARBA" id="ARBA00011900"/>
    </source>
</evidence>
<dbReference type="PRINTS" id="PR00505">
    <property type="entry name" value="D12N6MTFRASE"/>
</dbReference>
<dbReference type="Gene3D" id="3.40.50.150">
    <property type="entry name" value="Vaccinia Virus protein VP39"/>
    <property type="match status" value="1"/>
</dbReference>
<dbReference type="GO" id="GO:0009307">
    <property type="term" value="P:DNA restriction-modification system"/>
    <property type="evidence" value="ECO:0007669"/>
    <property type="project" value="InterPro"/>
</dbReference>
<protein>
    <recommendedName>
        <fullName evidence="2">site-specific DNA-methyltransferase (adenine-specific)</fullName>
        <ecNumber evidence="2">2.1.1.72</ecNumber>
    </recommendedName>
</protein>
<comment type="similarity">
    <text evidence="1">Belongs to the N(4)/N(6)-methyltransferase family.</text>
</comment>
<reference evidence="8 9" key="1">
    <citation type="submission" date="2018-11" db="EMBL/GenBank/DDBJ databases">
        <title>Genome squencing of methanotrophic bacteria isolated from alkaline groundwater in Korea.</title>
        <authorList>
            <person name="Nguyen L.N."/>
        </authorList>
    </citation>
    <scope>NUCLEOTIDE SEQUENCE [LARGE SCALE GENOMIC DNA]</scope>
    <source>
        <strain evidence="8 9">GW6</strain>
    </source>
</reference>
<accession>A0A3G8MBL1</accession>
<keyword evidence="4" id="KW-0808">Transferase</keyword>
<evidence type="ECO:0000256" key="4">
    <source>
        <dbReference type="ARBA" id="ARBA00022679"/>
    </source>
</evidence>